<keyword evidence="1" id="KW-0560">Oxidoreductase</keyword>
<dbReference type="InterPro" id="IPR037069">
    <property type="entry name" value="AcylCoA_DH/ox_N_sf"/>
</dbReference>
<dbReference type="RefSeq" id="WP_337712259.1">
    <property type="nucleotide sequence ID" value="NZ_JBBEGL010000001.1"/>
</dbReference>
<dbReference type="InterPro" id="IPR009100">
    <property type="entry name" value="AcylCoA_DH/oxidase_NM_dom_sf"/>
</dbReference>
<name>A0ABU8N096_9PSEU</name>
<dbReference type="PIRSF" id="PIRSF016578">
    <property type="entry name" value="HsaA"/>
    <property type="match status" value="1"/>
</dbReference>
<protein>
    <submittedName>
        <fullName evidence="3">Acyl-CoA dehydrogenase</fullName>
    </submittedName>
</protein>
<sequence>MESVTTVPPEEGLFERTAALTEELSALRGWSEENRRLHDDAVDALTREGVLHMRRPARLGGYESSTRTMIEVLSTLASADGSVAWNASAWTIGAWMVGMFPDHVQDEVFADDRSRVCVVLSPTATATETEDGLVVDGRWSFLSGALHSTWQVVLTMAPAPDGTQWPVAGLVPISDLEIVDDWHTTGLVGTGSVTSVARGVHVPWERTLPMAAIMGNQYRSEANRDSALFNQPMLATGASGFIGVVLGLARAAQADFFARLPGRKITFTDYTAQAEAPITHFQVAEALLKLDEAEYHGYKMADMLEGKGAAGEPWKLEDRVRYRASFGRMAQLAKESVDILADASGGSSIYSTVAIQRIQRDVTALSKHALMHPNTNFELFGRVMCGLEANTMYL</sequence>
<comment type="caution">
    <text evidence="3">The sequence shown here is derived from an EMBL/GenBank/DDBJ whole genome shotgun (WGS) entry which is preliminary data.</text>
</comment>
<dbReference type="EMBL" id="JBBEGL010000001">
    <property type="protein sequence ID" value="MEJ2885799.1"/>
    <property type="molecule type" value="Genomic_DNA"/>
</dbReference>
<reference evidence="3 4" key="1">
    <citation type="submission" date="2024-03" db="EMBL/GenBank/DDBJ databases">
        <title>Actinomycetospora sp. OC33-EN06, a novel actinomycete isolated from wild orchid (Aerides multiflora).</title>
        <authorList>
            <person name="Suriyachadkun C."/>
        </authorList>
    </citation>
    <scope>NUCLEOTIDE SEQUENCE [LARGE SCALE GENOMIC DNA]</scope>
    <source>
        <strain evidence="3 4">OC33-EN06</strain>
    </source>
</reference>
<evidence type="ECO:0000256" key="1">
    <source>
        <dbReference type="ARBA" id="ARBA00023002"/>
    </source>
</evidence>
<feature type="domain" description="Acyl-CoA dehydrogenase C-terminal" evidence="2">
    <location>
        <begin position="243"/>
        <end position="372"/>
    </location>
</feature>
<dbReference type="InterPro" id="IPR046373">
    <property type="entry name" value="Acyl-CoA_Oxase/DH_mid-dom_sf"/>
</dbReference>
<organism evidence="3 4">
    <name type="scientific">Actinomycetospora aeridis</name>
    <dbReference type="NCBI Taxonomy" id="3129231"/>
    <lineage>
        <taxon>Bacteria</taxon>
        <taxon>Bacillati</taxon>
        <taxon>Actinomycetota</taxon>
        <taxon>Actinomycetes</taxon>
        <taxon>Pseudonocardiales</taxon>
        <taxon>Pseudonocardiaceae</taxon>
        <taxon>Actinomycetospora</taxon>
    </lineage>
</organism>
<dbReference type="SUPFAM" id="SSF47203">
    <property type="entry name" value="Acyl-CoA dehydrogenase C-terminal domain-like"/>
    <property type="match status" value="1"/>
</dbReference>
<evidence type="ECO:0000259" key="2">
    <source>
        <dbReference type="Pfam" id="PF08028"/>
    </source>
</evidence>
<evidence type="ECO:0000313" key="4">
    <source>
        <dbReference type="Proteomes" id="UP001370100"/>
    </source>
</evidence>
<accession>A0ABU8N096</accession>
<dbReference type="SUPFAM" id="SSF56645">
    <property type="entry name" value="Acyl-CoA dehydrogenase NM domain-like"/>
    <property type="match status" value="1"/>
</dbReference>
<evidence type="ECO:0000313" key="3">
    <source>
        <dbReference type="EMBL" id="MEJ2885799.1"/>
    </source>
</evidence>
<dbReference type="Gene3D" id="1.20.140.10">
    <property type="entry name" value="Butyryl-CoA Dehydrogenase, subunit A, domain 3"/>
    <property type="match status" value="1"/>
</dbReference>
<dbReference type="InterPro" id="IPR036250">
    <property type="entry name" value="AcylCo_DH-like_C"/>
</dbReference>
<dbReference type="InterPro" id="IPR013107">
    <property type="entry name" value="Acyl-CoA_DH_C"/>
</dbReference>
<proteinExistence type="predicted"/>
<gene>
    <name evidence="3" type="ORF">WCD41_05005</name>
</gene>
<dbReference type="Gene3D" id="1.10.540.10">
    <property type="entry name" value="Acyl-CoA dehydrogenase/oxidase, N-terminal domain"/>
    <property type="match status" value="1"/>
</dbReference>
<dbReference type="Pfam" id="PF08028">
    <property type="entry name" value="Acyl-CoA_dh_2"/>
    <property type="match status" value="1"/>
</dbReference>
<dbReference type="Proteomes" id="UP001370100">
    <property type="component" value="Unassembled WGS sequence"/>
</dbReference>
<dbReference type="Gene3D" id="2.40.110.10">
    <property type="entry name" value="Butyryl-CoA Dehydrogenase, subunit A, domain 2"/>
    <property type="match status" value="1"/>
</dbReference>
<keyword evidence="4" id="KW-1185">Reference proteome</keyword>